<evidence type="ECO:0000313" key="2">
    <source>
        <dbReference type="EMBL" id="PRT55163.1"/>
    </source>
</evidence>
<comment type="caution">
    <text evidence="2">The sequence shown here is derived from an EMBL/GenBank/DDBJ whole genome shotgun (WGS) entry which is preliminary data.</text>
</comment>
<dbReference type="Proteomes" id="UP000238350">
    <property type="component" value="Unassembled WGS sequence"/>
</dbReference>
<organism evidence="2 3">
    <name type="scientific">Wickerhamiella sorbophila</name>
    <dbReference type="NCBI Taxonomy" id="45607"/>
    <lineage>
        <taxon>Eukaryota</taxon>
        <taxon>Fungi</taxon>
        <taxon>Dikarya</taxon>
        <taxon>Ascomycota</taxon>
        <taxon>Saccharomycotina</taxon>
        <taxon>Dipodascomycetes</taxon>
        <taxon>Dipodascales</taxon>
        <taxon>Trichomonascaceae</taxon>
        <taxon>Wickerhamiella</taxon>
    </lineage>
</organism>
<dbReference type="RefSeq" id="XP_024665108.1">
    <property type="nucleotide sequence ID" value="XM_024809340.1"/>
</dbReference>
<keyword evidence="3" id="KW-1185">Reference proteome</keyword>
<evidence type="ECO:0000256" key="1">
    <source>
        <dbReference type="SAM" id="MobiDB-lite"/>
    </source>
</evidence>
<dbReference type="GeneID" id="36516531"/>
<protein>
    <recommendedName>
        <fullName evidence="4">DASH complex subunit DAM1</fullName>
    </recommendedName>
</protein>
<gene>
    <name evidence="2" type="ORF">B9G98_02783</name>
</gene>
<reference evidence="2 3" key="1">
    <citation type="submission" date="2017-04" db="EMBL/GenBank/DDBJ databases">
        <title>Genome sequencing of [Candida] sorbophila.</title>
        <authorList>
            <person name="Ahn J.O."/>
        </authorList>
    </citation>
    <scope>NUCLEOTIDE SEQUENCE [LARGE SCALE GENOMIC DNA]</scope>
    <source>
        <strain evidence="2 3">DS02</strain>
    </source>
</reference>
<evidence type="ECO:0000313" key="3">
    <source>
        <dbReference type="Proteomes" id="UP000238350"/>
    </source>
</evidence>
<sequence>MLHLDEAFAGHIDAIQGQLQKLDRTVGDLSQVQNSAVVNTEQFSRILYGLYVVTAAVKFPQAPDSLALKQATEPSAKTALVPTQATLPPQPRVETPRYKPMSPQESIMRFSSTTRIQKPTPIKTMRSFYMPVTTNYRG</sequence>
<dbReference type="AlphaFoldDB" id="A0A2T0FJI8"/>
<evidence type="ECO:0008006" key="4">
    <source>
        <dbReference type="Google" id="ProtNLM"/>
    </source>
</evidence>
<name>A0A2T0FJI8_9ASCO</name>
<feature type="region of interest" description="Disordered" evidence="1">
    <location>
        <begin position="77"/>
        <end position="104"/>
    </location>
</feature>
<dbReference type="EMBL" id="NDIQ01000021">
    <property type="protein sequence ID" value="PRT55163.1"/>
    <property type="molecule type" value="Genomic_DNA"/>
</dbReference>
<proteinExistence type="predicted"/>
<accession>A0A2T0FJI8</accession>